<dbReference type="SUPFAM" id="SSF48452">
    <property type="entry name" value="TPR-like"/>
    <property type="match status" value="1"/>
</dbReference>
<dbReference type="RefSeq" id="WP_353718921.1">
    <property type="nucleotide sequence ID" value="NZ_CP159289.1"/>
</dbReference>
<dbReference type="PROSITE" id="PS51257">
    <property type="entry name" value="PROKAR_LIPOPROTEIN"/>
    <property type="match status" value="1"/>
</dbReference>
<dbReference type="AlphaFoldDB" id="A0AAU8FI85"/>
<evidence type="ECO:0008006" key="2">
    <source>
        <dbReference type="Google" id="ProtNLM"/>
    </source>
</evidence>
<organism evidence="1">
    <name type="scientific">Dyadobacter sp. 676</name>
    <dbReference type="NCBI Taxonomy" id="3088362"/>
    <lineage>
        <taxon>Bacteria</taxon>
        <taxon>Pseudomonadati</taxon>
        <taxon>Bacteroidota</taxon>
        <taxon>Cytophagia</taxon>
        <taxon>Cytophagales</taxon>
        <taxon>Spirosomataceae</taxon>
        <taxon>Dyadobacter</taxon>
    </lineage>
</organism>
<dbReference type="Gene3D" id="1.25.40.390">
    <property type="match status" value="1"/>
</dbReference>
<sequence length="173" mass="19031">MKSLPKTYHNLLAIAGFSAMAILSGGLLASCEDMLKEEPRSVAVETFFNTAAEVETAVNGIFSPLRSNNYAVYETSLECQSDFVNGRGSWAPLHGFQGLDDANITRVGGLWNAFYLSIRNANLVIRNAPPGNIDQRCRCQPLCRRSEVHAGFQLFPARAELERRAVANGDQHE</sequence>
<protein>
    <recommendedName>
        <fullName evidence="2">RagB/SusD family nutrient uptake outer membrane protein</fullName>
    </recommendedName>
</protein>
<dbReference type="InterPro" id="IPR011990">
    <property type="entry name" value="TPR-like_helical_dom_sf"/>
</dbReference>
<dbReference type="EMBL" id="CP159289">
    <property type="protein sequence ID" value="XCH23597.1"/>
    <property type="molecule type" value="Genomic_DNA"/>
</dbReference>
<reference evidence="1" key="1">
    <citation type="submission" date="2024-06" db="EMBL/GenBank/DDBJ databases">
        <title>Sequencing and assembly of the genome of Dyadobacter sp. strain 676, a symbiont of Cyamopsis tetragonoloba.</title>
        <authorList>
            <person name="Guro P."/>
            <person name="Sazanova A."/>
            <person name="Kuznetsova I."/>
            <person name="Belimov A."/>
            <person name="Safronova V."/>
        </authorList>
    </citation>
    <scope>NUCLEOTIDE SEQUENCE</scope>
    <source>
        <strain evidence="1">676</strain>
    </source>
</reference>
<accession>A0AAU8FI85</accession>
<gene>
    <name evidence="1" type="ORF">ABV298_25335</name>
</gene>
<evidence type="ECO:0000313" key="1">
    <source>
        <dbReference type="EMBL" id="XCH23597.1"/>
    </source>
</evidence>
<name>A0AAU8FI85_9BACT</name>
<proteinExistence type="predicted"/>